<organism evidence="1 2">
    <name type="scientific">Eubacterium callanderi</name>
    <dbReference type="NCBI Taxonomy" id="53442"/>
    <lineage>
        <taxon>Bacteria</taxon>
        <taxon>Bacillati</taxon>
        <taxon>Bacillota</taxon>
        <taxon>Clostridia</taxon>
        <taxon>Eubacteriales</taxon>
        <taxon>Eubacteriaceae</taxon>
        <taxon>Eubacterium</taxon>
    </lineage>
</organism>
<proteinExistence type="predicted"/>
<dbReference type="Proteomes" id="UP000006873">
    <property type="component" value="Chromosome"/>
</dbReference>
<keyword evidence="2" id="KW-1185">Reference proteome</keyword>
<name>E3GPD3_9FIRM</name>
<protein>
    <submittedName>
        <fullName evidence="1">Uncharacterized protein</fullName>
    </submittedName>
</protein>
<dbReference type="EMBL" id="CP002273">
    <property type="protein sequence ID" value="ADO38054.1"/>
    <property type="molecule type" value="Genomic_DNA"/>
</dbReference>
<reference key="1">
    <citation type="submission" date="2010-09" db="EMBL/GenBank/DDBJ databases">
        <authorList>
            <person name="Roh H."/>
            <person name="Ko H.-J."/>
            <person name="Kim D."/>
            <person name="Choi D.G."/>
            <person name="Park S."/>
            <person name="Kim S."/>
            <person name="Kim K.H."/>
            <person name="Chang I.S."/>
            <person name="Choi I.-G."/>
        </authorList>
    </citation>
    <scope>NUCLEOTIDE SEQUENCE</scope>
    <source>
        <strain>KIST612</strain>
    </source>
</reference>
<dbReference type="AlphaFoldDB" id="E3GPD3"/>
<sequence>MFVEQKNTLFIYEMIFWGFLIISEKNSESA</sequence>
<reference evidence="1 2" key="2">
    <citation type="journal article" date="2011" name="J. Bacteriol.">
        <title>Complete genome sequence of a carbon monoxide-utilizing acetogen, Eubacterium limosum KIST612.</title>
        <authorList>
            <person name="Roh H."/>
            <person name="Ko H.J."/>
            <person name="Kim D."/>
            <person name="Choi D.G."/>
            <person name="Park S."/>
            <person name="Kim S."/>
            <person name="Chang I.S."/>
            <person name="Choi I.G."/>
        </authorList>
    </citation>
    <scope>NUCLEOTIDE SEQUENCE [LARGE SCALE GENOMIC DNA]</scope>
    <source>
        <strain evidence="1 2">KIST612</strain>
    </source>
</reference>
<gene>
    <name evidence="1" type="ordered locus">ELI_3085</name>
</gene>
<evidence type="ECO:0000313" key="2">
    <source>
        <dbReference type="Proteomes" id="UP000006873"/>
    </source>
</evidence>
<dbReference type="HOGENOM" id="CLU_3403602_0_0_9"/>
<evidence type="ECO:0000313" key="1">
    <source>
        <dbReference type="EMBL" id="ADO38054.1"/>
    </source>
</evidence>
<accession>E3GPD3</accession>
<dbReference type="KEGG" id="elm:ELI_3085"/>